<gene>
    <name evidence="2" type="ORF">OMW55_10825</name>
</gene>
<organism evidence="2 3">
    <name type="scientific">Sphingomonas arvum</name>
    <dbReference type="NCBI Taxonomy" id="2992113"/>
    <lineage>
        <taxon>Bacteria</taxon>
        <taxon>Pseudomonadati</taxon>
        <taxon>Pseudomonadota</taxon>
        <taxon>Alphaproteobacteria</taxon>
        <taxon>Sphingomonadales</taxon>
        <taxon>Sphingomonadaceae</taxon>
        <taxon>Sphingomonas</taxon>
    </lineage>
</organism>
<evidence type="ECO:0000313" key="2">
    <source>
        <dbReference type="EMBL" id="MCW3798295.1"/>
    </source>
</evidence>
<feature type="region of interest" description="Disordered" evidence="1">
    <location>
        <begin position="74"/>
        <end position="178"/>
    </location>
</feature>
<evidence type="ECO:0000256" key="1">
    <source>
        <dbReference type="SAM" id="MobiDB-lite"/>
    </source>
</evidence>
<comment type="caution">
    <text evidence="2">The sequence shown here is derived from an EMBL/GenBank/DDBJ whole genome shotgun (WGS) entry which is preliminary data.</text>
</comment>
<feature type="compositionally biased region" description="Low complexity" evidence="1">
    <location>
        <begin position="81"/>
        <end position="94"/>
    </location>
</feature>
<proteinExistence type="predicted"/>
<protein>
    <submittedName>
        <fullName evidence="2">Uncharacterized protein</fullName>
    </submittedName>
</protein>
<evidence type="ECO:0000313" key="3">
    <source>
        <dbReference type="Proteomes" id="UP001526246"/>
    </source>
</evidence>
<dbReference type="Proteomes" id="UP001526246">
    <property type="component" value="Unassembled WGS sequence"/>
</dbReference>
<accession>A0ABT3JHT0</accession>
<dbReference type="RefSeq" id="WP_264883081.1">
    <property type="nucleotide sequence ID" value="NZ_JAPDOB010000002.1"/>
</dbReference>
<sequence length="178" mass="18289">MDQNSSSSSSTGTRDSTYDVVSVLYHALKGADTCQTYLSDANTEQQLRQFFEQAMQMQRQLADQAKMLLHDQLMKGGQGGTSSSSGGSAFSQFGSSGGSAMGGSGGSSMSGSQSSMNDDSMQRMGSQNDREGGSAYTSGESVGAQGNDPSMGQFGQSPMGGGQRHNEMSTGGGGTSSF</sequence>
<feature type="compositionally biased region" description="Gly residues" evidence="1">
    <location>
        <begin position="95"/>
        <end position="108"/>
    </location>
</feature>
<name>A0ABT3JHT0_9SPHN</name>
<dbReference type="EMBL" id="JAPDOB010000002">
    <property type="protein sequence ID" value="MCW3798295.1"/>
    <property type="molecule type" value="Genomic_DNA"/>
</dbReference>
<feature type="compositionally biased region" description="Polar residues" evidence="1">
    <location>
        <begin position="116"/>
        <end position="127"/>
    </location>
</feature>
<keyword evidence="3" id="KW-1185">Reference proteome</keyword>
<feature type="compositionally biased region" description="Polar residues" evidence="1">
    <location>
        <begin position="147"/>
        <end position="156"/>
    </location>
</feature>
<reference evidence="2 3" key="1">
    <citation type="submission" date="2022-10" db="EMBL/GenBank/DDBJ databases">
        <title>Sphingomonas sp.</title>
        <authorList>
            <person name="Jin C."/>
        </authorList>
    </citation>
    <scope>NUCLEOTIDE SEQUENCE [LARGE SCALE GENOMIC DNA]</scope>
    <source>
        <strain evidence="2 3">BN140010</strain>
    </source>
</reference>